<organism evidence="3 4">
    <name type="scientific">Paenibacillus paeoniae</name>
    <dbReference type="NCBI Taxonomy" id="2292705"/>
    <lineage>
        <taxon>Bacteria</taxon>
        <taxon>Bacillati</taxon>
        <taxon>Bacillota</taxon>
        <taxon>Bacilli</taxon>
        <taxon>Bacillales</taxon>
        <taxon>Paenibacillaceae</taxon>
        <taxon>Paenibacillus</taxon>
    </lineage>
</organism>
<evidence type="ECO:0000313" key="3">
    <source>
        <dbReference type="EMBL" id="REK76773.1"/>
    </source>
</evidence>
<dbReference type="InterPro" id="IPR050490">
    <property type="entry name" value="Bact_solute-bd_prot1"/>
</dbReference>
<proteinExistence type="predicted"/>
<feature type="compositionally biased region" description="Low complexity" evidence="1">
    <location>
        <begin position="31"/>
        <end position="43"/>
    </location>
</feature>
<sequence length="449" mass="48958">MKKTKLAAMLVACFMLLTVMGCGAKSGSETGGNATNAPTATPAQSKEPAQEGLTGEFEIQYFVGGYGDAWWLETIEQFQQANPKLNIKQSAGAVINDQMKPRWIQGDPPDVVYIDGAGSNPRQMIEDDQLLDITEWIQEAKNANSERLLDVLISQPEVYGGKVYNLPLVFGAYGNFYDQALFEKNGWKVPTDYNSFLALSEEIKASGISPYVHTGVYPEYIHGGFLFPAIISANGDNTNILVDMGEMKEGVFQSEPILKALEKLSEISSLGYIDKASSALNHTDSQMLFLQHQSAFIPNGLWLESEMKNDTPEDFKFAYIPSVTQSNGGKYVAIPYTATVAIAKKAKNVEAAKAFIEFAFTKQHSLNFAEKTGALMNVKADLESSTASDVVKGAMNFYSDGSTLVAPVVEFNPDVKTEMNNATVALTLGKITPQQWGERVEAAAAKARK</sequence>
<dbReference type="PANTHER" id="PTHR43649">
    <property type="entry name" value="ARABINOSE-BINDING PROTEIN-RELATED"/>
    <property type="match status" value="1"/>
</dbReference>
<dbReference type="OrthoDB" id="94797at2"/>
<name>A0A371PKY4_9BACL</name>
<feature type="chain" id="PRO_5016818903" evidence="2">
    <location>
        <begin position="25"/>
        <end position="449"/>
    </location>
</feature>
<comment type="caution">
    <text evidence="3">The sequence shown here is derived from an EMBL/GenBank/DDBJ whole genome shotgun (WGS) entry which is preliminary data.</text>
</comment>
<dbReference type="Gene3D" id="3.40.190.10">
    <property type="entry name" value="Periplasmic binding protein-like II"/>
    <property type="match status" value="2"/>
</dbReference>
<dbReference type="PROSITE" id="PS51257">
    <property type="entry name" value="PROKAR_LIPOPROTEIN"/>
    <property type="match status" value="1"/>
</dbReference>
<dbReference type="RefSeq" id="WP_116043900.1">
    <property type="nucleotide sequence ID" value="NZ_QUBQ01000001.1"/>
</dbReference>
<evidence type="ECO:0000256" key="1">
    <source>
        <dbReference type="SAM" id="MobiDB-lite"/>
    </source>
</evidence>
<evidence type="ECO:0000313" key="4">
    <source>
        <dbReference type="Proteomes" id="UP000261905"/>
    </source>
</evidence>
<dbReference type="Proteomes" id="UP000261905">
    <property type="component" value="Unassembled WGS sequence"/>
</dbReference>
<dbReference type="EMBL" id="QUBQ01000001">
    <property type="protein sequence ID" value="REK76773.1"/>
    <property type="molecule type" value="Genomic_DNA"/>
</dbReference>
<reference evidence="3 4" key="1">
    <citation type="submission" date="2018-08" db="EMBL/GenBank/DDBJ databases">
        <title>Paenibacillus sp. M4BSY-1, whole genome shotgun sequence.</title>
        <authorList>
            <person name="Tuo L."/>
        </authorList>
    </citation>
    <scope>NUCLEOTIDE SEQUENCE [LARGE SCALE GENOMIC DNA]</scope>
    <source>
        <strain evidence="3 4">M4BSY-1</strain>
    </source>
</reference>
<feature type="region of interest" description="Disordered" evidence="1">
    <location>
        <begin position="27"/>
        <end position="50"/>
    </location>
</feature>
<accession>A0A371PKY4</accession>
<keyword evidence="4" id="KW-1185">Reference proteome</keyword>
<dbReference type="SUPFAM" id="SSF53850">
    <property type="entry name" value="Periplasmic binding protein-like II"/>
    <property type="match status" value="1"/>
</dbReference>
<dbReference type="AlphaFoldDB" id="A0A371PKY4"/>
<gene>
    <name evidence="3" type="ORF">DX130_06990</name>
</gene>
<evidence type="ECO:0000256" key="2">
    <source>
        <dbReference type="SAM" id="SignalP"/>
    </source>
</evidence>
<feature type="signal peptide" evidence="2">
    <location>
        <begin position="1"/>
        <end position="24"/>
    </location>
</feature>
<dbReference type="Pfam" id="PF01547">
    <property type="entry name" value="SBP_bac_1"/>
    <property type="match status" value="1"/>
</dbReference>
<dbReference type="InterPro" id="IPR006059">
    <property type="entry name" value="SBP"/>
</dbReference>
<keyword evidence="2" id="KW-0732">Signal</keyword>
<protein>
    <submittedName>
        <fullName evidence="3">Extracellular solute-binding protein</fullName>
    </submittedName>
</protein>